<feature type="region of interest" description="Disordered" evidence="4">
    <location>
        <begin position="359"/>
        <end position="383"/>
    </location>
</feature>
<dbReference type="Gene3D" id="2.40.50.100">
    <property type="match status" value="1"/>
</dbReference>
<dbReference type="PANTHER" id="PTHR30158:SF24">
    <property type="entry name" value="HLYD FAMILY SECRETION PROTEIN"/>
    <property type="match status" value="1"/>
</dbReference>
<dbReference type="NCBIfam" id="TIGR01730">
    <property type="entry name" value="RND_mfp"/>
    <property type="match status" value="1"/>
</dbReference>
<protein>
    <submittedName>
        <fullName evidence="10">Efflux RND transporter periplasmic adaptor subunit</fullName>
    </submittedName>
</protein>
<evidence type="ECO:0000256" key="4">
    <source>
        <dbReference type="SAM" id="MobiDB-lite"/>
    </source>
</evidence>
<evidence type="ECO:0000259" key="6">
    <source>
        <dbReference type="Pfam" id="PF25876"/>
    </source>
</evidence>
<organism evidence="10 11">
    <name type="scientific">Allohahella marinimesophila</name>
    <dbReference type="NCBI Taxonomy" id="1054972"/>
    <lineage>
        <taxon>Bacteria</taxon>
        <taxon>Pseudomonadati</taxon>
        <taxon>Pseudomonadota</taxon>
        <taxon>Gammaproteobacteria</taxon>
        <taxon>Oceanospirillales</taxon>
        <taxon>Hahellaceae</taxon>
        <taxon>Allohahella</taxon>
    </lineage>
</organism>
<dbReference type="InterPro" id="IPR058624">
    <property type="entry name" value="MdtA-like_HH"/>
</dbReference>
<sequence length="383" mass="41098">MRSMWVAPPVLSLAVMLVAACGEKEEAQPSPPPPAVEVLSLEAQPVSNIVELPGRVEAVEMAEVRARVDGIVKERLYEEGTRVDAGEKLFQIDPRQMQAELNAAEAMLARARATARSAAQDVERYDGLVEKQAISEQEFDTAQARLRTAQADVAEAEAALEAVKLNLGYTSVESPISGVAGRAEVTVGALVKAGEATLMTSVEKLDPVYVNFSQASADLLALRADIASGELDLPDGSRVEVRLLLENGSEYPHPGYVDFLAMSIDESTGTVAARAQVPNPDRALLPGQFVRTKIYAGKRVDGLVVPQRSVIMTNSGASVMLVDKDDKAESREVSLGNMQNGNWVVQDGLEAGDRIIVEGWQDARPGEPVRPREAKESGEAEAE</sequence>
<dbReference type="Gene3D" id="2.40.420.20">
    <property type="match status" value="1"/>
</dbReference>
<dbReference type="RefSeq" id="WP_344808723.1">
    <property type="nucleotide sequence ID" value="NZ_BAABBO010000018.1"/>
</dbReference>
<feature type="domain" description="Multidrug resistance protein MdtA-like alpha-helical hairpin" evidence="6">
    <location>
        <begin position="101"/>
        <end position="170"/>
    </location>
</feature>
<dbReference type="SUPFAM" id="SSF111369">
    <property type="entry name" value="HlyD-like secretion proteins"/>
    <property type="match status" value="1"/>
</dbReference>
<evidence type="ECO:0000313" key="11">
    <source>
        <dbReference type="Proteomes" id="UP001501337"/>
    </source>
</evidence>
<feature type="domain" description="Multidrug resistance protein MdtA-like C-terminal permuted SH3" evidence="9">
    <location>
        <begin position="303"/>
        <end position="361"/>
    </location>
</feature>
<evidence type="ECO:0000256" key="3">
    <source>
        <dbReference type="SAM" id="Coils"/>
    </source>
</evidence>
<dbReference type="Pfam" id="PF25944">
    <property type="entry name" value="Beta-barrel_RND"/>
    <property type="match status" value="1"/>
</dbReference>
<feature type="compositionally biased region" description="Basic and acidic residues" evidence="4">
    <location>
        <begin position="364"/>
        <end position="383"/>
    </location>
</feature>
<accession>A0ABP7Q0R1</accession>
<dbReference type="InterPro" id="IPR058626">
    <property type="entry name" value="MdtA-like_b-barrel"/>
</dbReference>
<keyword evidence="3" id="KW-0175">Coiled coil</keyword>
<dbReference type="Proteomes" id="UP001501337">
    <property type="component" value="Unassembled WGS sequence"/>
</dbReference>
<dbReference type="InterPro" id="IPR058625">
    <property type="entry name" value="MdtA-like_BSH"/>
</dbReference>
<name>A0ABP7Q0R1_9GAMM</name>
<gene>
    <name evidence="10" type="ORF">GCM10022278_34530</name>
</gene>
<evidence type="ECO:0000313" key="10">
    <source>
        <dbReference type="EMBL" id="GAA3974595.1"/>
    </source>
</evidence>
<feature type="coiled-coil region" evidence="3">
    <location>
        <begin position="101"/>
        <end position="166"/>
    </location>
</feature>
<keyword evidence="5" id="KW-0732">Signal</keyword>
<feature type="signal peptide" evidence="5">
    <location>
        <begin position="1"/>
        <end position="19"/>
    </location>
</feature>
<dbReference type="Gene3D" id="1.10.287.470">
    <property type="entry name" value="Helix hairpin bin"/>
    <property type="match status" value="1"/>
</dbReference>
<evidence type="ECO:0000259" key="7">
    <source>
        <dbReference type="Pfam" id="PF25917"/>
    </source>
</evidence>
<dbReference type="PROSITE" id="PS51257">
    <property type="entry name" value="PROKAR_LIPOPROTEIN"/>
    <property type="match status" value="1"/>
</dbReference>
<dbReference type="Gene3D" id="2.40.30.170">
    <property type="match status" value="1"/>
</dbReference>
<evidence type="ECO:0000256" key="1">
    <source>
        <dbReference type="ARBA" id="ARBA00004519"/>
    </source>
</evidence>
<feature type="chain" id="PRO_5047007325" evidence="5">
    <location>
        <begin position="20"/>
        <end position="383"/>
    </location>
</feature>
<dbReference type="EMBL" id="BAABBO010000018">
    <property type="protein sequence ID" value="GAA3974595.1"/>
    <property type="molecule type" value="Genomic_DNA"/>
</dbReference>
<evidence type="ECO:0000259" key="9">
    <source>
        <dbReference type="Pfam" id="PF25967"/>
    </source>
</evidence>
<reference evidence="11" key="1">
    <citation type="journal article" date="2019" name="Int. J. Syst. Evol. Microbiol.">
        <title>The Global Catalogue of Microorganisms (GCM) 10K type strain sequencing project: providing services to taxonomists for standard genome sequencing and annotation.</title>
        <authorList>
            <consortium name="The Broad Institute Genomics Platform"/>
            <consortium name="The Broad Institute Genome Sequencing Center for Infectious Disease"/>
            <person name="Wu L."/>
            <person name="Ma J."/>
        </authorList>
    </citation>
    <scope>NUCLEOTIDE SEQUENCE [LARGE SCALE GENOMIC DNA]</scope>
    <source>
        <strain evidence="11">JCM 17555</strain>
    </source>
</reference>
<proteinExistence type="inferred from homology"/>
<dbReference type="InterPro" id="IPR006143">
    <property type="entry name" value="RND_pump_MFP"/>
</dbReference>
<dbReference type="PANTHER" id="PTHR30158">
    <property type="entry name" value="ACRA/E-RELATED COMPONENT OF DRUG EFFLUX TRANSPORTER"/>
    <property type="match status" value="1"/>
</dbReference>
<evidence type="ECO:0000256" key="5">
    <source>
        <dbReference type="SAM" id="SignalP"/>
    </source>
</evidence>
<feature type="domain" description="Multidrug resistance protein MdtA-like beta-barrel" evidence="8">
    <location>
        <begin position="207"/>
        <end position="296"/>
    </location>
</feature>
<comment type="caution">
    <text evidence="10">The sequence shown here is derived from an EMBL/GenBank/DDBJ whole genome shotgun (WGS) entry which is preliminary data.</text>
</comment>
<comment type="subcellular location">
    <subcellularLocation>
        <location evidence="1">Cell inner membrane</location>
        <topology evidence="1">Lipid-anchor</topology>
    </subcellularLocation>
</comment>
<evidence type="ECO:0000256" key="2">
    <source>
        <dbReference type="ARBA" id="ARBA00009477"/>
    </source>
</evidence>
<evidence type="ECO:0000259" key="8">
    <source>
        <dbReference type="Pfam" id="PF25944"/>
    </source>
</evidence>
<dbReference type="InterPro" id="IPR058627">
    <property type="entry name" value="MdtA-like_C"/>
</dbReference>
<dbReference type="Pfam" id="PF25876">
    <property type="entry name" value="HH_MFP_RND"/>
    <property type="match status" value="1"/>
</dbReference>
<feature type="domain" description="Multidrug resistance protein MdtA-like barrel-sandwich hybrid" evidence="7">
    <location>
        <begin position="61"/>
        <end position="199"/>
    </location>
</feature>
<dbReference type="Pfam" id="PF25917">
    <property type="entry name" value="BSH_RND"/>
    <property type="match status" value="1"/>
</dbReference>
<keyword evidence="11" id="KW-1185">Reference proteome</keyword>
<dbReference type="Pfam" id="PF25967">
    <property type="entry name" value="RND-MFP_C"/>
    <property type="match status" value="1"/>
</dbReference>
<comment type="similarity">
    <text evidence="2">Belongs to the membrane fusion protein (MFP) (TC 8.A.1) family.</text>
</comment>